<dbReference type="EMBL" id="CP147404">
    <property type="protein sequence ID" value="WXB92764.1"/>
    <property type="molecule type" value="Genomic_DNA"/>
</dbReference>
<dbReference type="RefSeq" id="WP_338751595.1">
    <property type="nucleotide sequence ID" value="NZ_CP147404.1"/>
</dbReference>
<sequence>MIIYVVPLIKDGVEIGVVGIDIRFDLFSNTVLVCIHEFNNMKYKCLYNY</sequence>
<evidence type="ECO:0000313" key="1">
    <source>
        <dbReference type="EMBL" id="WXB92764.1"/>
    </source>
</evidence>
<dbReference type="Proteomes" id="UP001387364">
    <property type="component" value="Chromosome"/>
</dbReference>
<proteinExistence type="predicted"/>
<organism evidence="1 2">
    <name type="scientific">Bacillus kandeliae</name>
    <dbReference type="NCBI Taxonomy" id="3129297"/>
    <lineage>
        <taxon>Bacteria</taxon>
        <taxon>Bacillati</taxon>
        <taxon>Bacillota</taxon>
        <taxon>Bacilli</taxon>
        <taxon>Bacillales</taxon>
        <taxon>Bacillaceae</taxon>
        <taxon>Bacillus</taxon>
    </lineage>
</organism>
<gene>
    <name evidence="1" type="ORF">WDJ61_16295</name>
</gene>
<protein>
    <submittedName>
        <fullName evidence="1">Uncharacterized protein</fullName>
    </submittedName>
</protein>
<accession>A0ABZ2N5A6</accession>
<keyword evidence="2" id="KW-1185">Reference proteome</keyword>
<reference evidence="1 2" key="1">
    <citation type="submission" date="2024-02" db="EMBL/GenBank/DDBJ databases">
        <title>Seven novel Bacillus-like species.</title>
        <authorList>
            <person name="Liu G."/>
        </authorList>
    </citation>
    <scope>NUCLEOTIDE SEQUENCE [LARGE SCALE GENOMIC DNA]</scope>
    <source>
        <strain evidence="1 2">FJAT-52991</strain>
    </source>
</reference>
<name>A0ABZ2N5A6_9BACI</name>
<evidence type="ECO:0000313" key="2">
    <source>
        <dbReference type="Proteomes" id="UP001387364"/>
    </source>
</evidence>